<comment type="similarity">
    <text evidence="5 17">Belongs to the MurB family.</text>
</comment>
<comment type="subcellular location">
    <subcellularLocation>
        <location evidence="3 17">Cytoplasm</location>
    </subcellularLocation>
</comment>
<dbReference type="Gene3D" id="3.30.43.10">
    <property type="entry name" value="Uridine Diphospho-n-acetylenolpyruvylglucosamine Reductase, domain 2"/>
    <property type="match status" value="1"/>
</dbReference>
<dbReference type="GO" id="GO:0071949">
    <property type="term" value="F:FAD binding"/>
    <property type="evidence" value="ECO:0007669"/>
    <property type="project" value="InterPro"/>
</dbReference>
<evidence type="ECO:0000256" key="2">
    <source>
        <dbReference type="ARBA" id="ARBA00003921"/>
    </source>
</evidence>
<evidence type="ECO:0000256" key="10">
    <source>
        <dbReference type="ARBA" id="ARBA00022857"/>
    </source>
</evidence>
<dbReference type="GO" id="GO:0071555">
    <property type="term" value="P:cell wall organization"/>
    <property type="evidence" value="ECO:0007669"/>
    <property type="project" value="UniProtKB-KW"/>
</dbReference>
<evidence type="ECO:0000256" key="13">
    <source>
        <dbReference type="ARBA" id="ARBA00023002"/>
    </source>
</evidence>
<dbReference type="InterPro" id="IPR016169">
    <property type="entry name" value="FAD-bd_PCMH_sub2"/>
</dbReference>
<accession>A0A3G6IWU5</accession>
<evidence type="ECO:0000256" key="15">
    <source>
        <dbReference type="ARBA" id="ARBA00023316"/>
    </source>
</evidence>
<comment type="catalytic activity">
    <reaction evidence="16 17">
        <text>UDP-N-acetyl-alpha-D-muramate + NADP(+) = UDP-N-acetyl-3-O-(1-carboxyvinyl)-alpha-D-glucosamine + NADPH + H(+)</text>
        <dbReference type="Rhea" id="RHEA:12248"/>
        <dbReference type="ChEBI" id="CHEBI:15378"/>
        <dbReference type="ChEBI" id="CHEBI:57783"/>
        <dbReference type="ChEBI" id="CHEBI:58349"/>
        <dbReference type="ChEBI" id="CHEBI:68483"/>
        <dbReference type="ChEBI" id="CHEBI:70757"/>
        <dbReference type="EC" id="1.3.1.98"/>
    </reaction>
</comment>
<dbReference type="PANTHER" id="PTHR21071:SF4">
    <property type="entry name" value="UDP-N-ACETYLENOLPYRUVOYLGLUCOSAMINE REDUCTASE"/>
    <property type="match status" value="1"/>
</dbReference>
<evidence type="ECO:0000256" key="4">
    <source>
        <dbReference type="ARBA" id="ARBA00004752"/>
    </source>
</evidence>
<dbReference type="EC" id="1.3.1.98" evidence="17"/>
<dbReference type="SUPFAM" id="SSF56194">
    <property type="entry name" value="Uridine diphospho-N-Acetylenolpyruvylglucosamine reductase, MurB, C-terminal domain"/>
    <property type="match status" value="1"/>
</dbReference>
<evidence type="ECO:0000259" key="18">
    <source>
        <dbReference type="PROSITE" id="PS51387"/>
    </source>
</evidence>
<keyword evidence="15 17" id="KW-0961">Cell wall biogenesis/degradation</keyword>
<dbReference type="InterPro" id="IPR011601">
    <property type="entry name" value="MurB_C"/>
</dbReference>
<dbReference type="InterPro" id="IPR036635">
    <property type="entry name" value="MurB_C_sf"/>
</dbReference>
<evidence type="ECO:0000256" key="5">
    <source>
        <dbReference type="ARBA" id="ARBA00010485"/>
    </source>
</evidence>
<keyword evidence="10 17" id="KW-0521">NADP</keyword>
<dbReference type="UniPathway" id="UPA00219"/>
<dbReference type="GO" id="GO:0009252">
    <property type="term" value="P:peptidoglycan biosynthetic process"/>
    <property type="evidence" value="ECO:0007669"/>
    <property type="project" value="UniProtKB-UniRule"/>
</dbReference>
<dbReference type="PANTHER" id="PTHR21071">
    <property type="entry name" value="UDP-N-ACETYLENOLPYRUVOYLGLUCOSAMINE REDUCTASE"/>
    <property type="match status" value="1"/>
</dbReference>
<dbReference type="InterPro" id="IPR006094">
    <property type="entry name" value="Oxid_FAD_bind_N"/>
</dbReference>
<organism evidence="19 20">
    <name type="scientific">Corynebacterium pseudopelargi</name>
    <dbReference type="NCBI Taxonomy" id="2080757"/>
    <lineage>
        <taxon>Bacteria</taxon>
        <taxon>Bacillati</taxon>
        <taxon>Actinomycetota</taxon>
        <taxon>Actinomycetes</taxon>
        <taxon>Mycobacteriales</taxon>
        <taxon>Corynebacteriaceae</taxon>
        <taxon>Corynebacterium</taxon>
    </lineage>
</organism>
<dbReference type="AlphaFoldDB" id="A0A3G6IWU5"/>
<evidence type="ECO:0000256" key="6">
    <source>
        <dbReference type="ARBA" id="ARBA00022490"/>
    </source>
</evidence>
<feature type="active site" description="Proton donor" evidence="17">
    <location>
        <position position="260"/>
    </location>
</feature>
<dbReference type="Pfam" id="PF02873">
    <property type="entry name" value="MurB_C"/>
    <property type="match status" value="1"/>
</dbReference>
<dbReference type="PROSITE" id="PS51387">
    <property type="entry name" value="FAD_PCMH"/>
    <property type="match status" value="1"/>
</dbReference>
<keyword evidence="12 17" id="KW-0573">Peptidoglycan synthesis</keyword>
<comment type="cofactor">
    <cofactor evidence="1 17">
        <name>FAD</name>
        <dbReference type="ChEBI" id="CHEBI:57692"/>
    </cofactor>
</comment>
<protein>
    <recommendedName>
        <fullName evidence="17">UDP-N-acetylenolpyruvoylglucosamine reductase</fullName>
        <ecNumber evidence="17">1.3.1.98</ecNumber>
    </recommendedName>
    <alternativeName>
        <fullName evidence="17">UDP-N-acetylmuramate dehydrogenase</fullName>
    </alternativeName>
</protein>
<name>A0A3G6IWU5_9CORY</name>
<evidence type="ECO:0000256" key="8">
    <source>
        <dbReference type="ARBA" id="ARBA00022630"/>
    </source>
</evidence>
<dbReference type="HAMAP" id="MF_00037">
    <property type="entry name" value="MurB"/>
    <property type="match status" value="1"/>
</dbReference>
<evidence type="ECO:0000256" key="1">
    <source>
        <dbReference type="ARBA" id="ARBA00001974"/>
    </source>
</evidence>
<feature type="active site" evidence="17">
    <location>
        <position position="183"/>
    </location>
</feature>
<dbReference type="GO" id="GO:0008360">
    <property type="term" value="P:regulation of cell shape"/>
    <property type="evidence" value="ECO:0007669"/>
    <property type="project" value="UniProtKB-KW"/>
</dbReference>
<reference evidence="19 20" key="1">
    <citation type="submission" date="2018-11" db="EMBL/GenBank/DDBJ databases">
        <authorList>
            <person name="Kleinhagauer T."/>
            <person name="Glaeser S.P."/>
            <person name="Spergser J."/>
            <person name="Ruckert C."/>
            <person name="Kaempfer P."/>
            <person name="Busse H.-J."/>
        </authorList>
    </citation>
    <scope>NUCLEOTIDE SEQUENCE [LARGE SCALE GENOMIC DNA]</scope>
    <source>
        <strain evidence="19 20">812CH</strain>
    </source>
</reference>
<dbReference type="RefSeq" id="WP_123960995.1">
    <property type="nucleotide sequence ID" value="NZ_CP033898.1"/>
</dbReference>
<keyword evidence="9 17" id="KW-0274">FAD</keyword>
<evidence type="ECO:0000256" key="9">
    <source>
        <dbReference type="ARBA" id="ARBA00022827"/>
    </source>
</evidence>
<evidence type="ECO:0000256" key="12">
    <source>
        <dbReference type="ARBA" id="ARBA00022984"/>
    </source>
</evidence>
<dbReference type="GO" id="GO:0051301">
    <property type="term" value="P:cell division"/>
    <property type="evidence" value="ECO:0007669"/>
    <property type="project" value="UniProtKB-KW"/>
</dbReference>
<feature type="domain" description="FAD-binding PCMH-type" evidence="18">
    <location>
        <begin position="38"/>
        <end position="205"/>
    </location>
</feature>
<dbReference type="GO" id="GO:0005829">
    <property type="term" value="C:cytosol"/>
    <property type="evidence" value="ECO:0007669"/>
    <property type="project" value="TreeGrafter"/>
</dbReference>
<dbReference type="GO" id="GO:0008762">
    <property type="term" value="F:UDP-N-acetylmuramate dehydrogenase activity"/>
    <property type="evidence" value="ECO:0007669"/>
    <property type="project" value="UniProtKB-UniRule"/>
</dbReference>
<proteinExistence type="inferred from homology"/>
<dbReference type="InterPro" id="IPR003170">
    <property type="entry name" value="MurB"/>
</dbReference>
<dbReference type="InterPro" id="IPR016166">
    <property type="entry name" value="FAD-bd_PCMH"/>
</dbReference>
<evidence type="ECO:0000256" key="3">
    <source>
        <dbReference type="ARBA" id="ARBA00004496"/>
    </source>
</evidence>
<comment type="pathway">
    <text evidence="4 17">Cell wall biogenesis; peptidoglycan biosynthesis.</text>
</comment>
<keyword evidence="13 17" id="KW-0560">Oxidoreductase</keyword>
<dbReference type="InterPro" id="IPR036318">
    <property type="entry name" value="FAD-bd_PCMH-like_sf"/>
</dbReference>
<dbReference type="SUPFAM" id="SSF56176">
    <property type="entry name" value="FAD-binding/transporter-associated domain-like"/>
    <property type="match status" value="1"/>
</dbReference>
<evidence type="ECO:0000313" key="20">
    <source>
        <dbReference type="Proteomes" id="UP000271426"/>
    </source>
</evidence>
<evidence type="ECO:0000256" key="14">
    <source>
        <dbReference type="ARBA" id="ARBA00023306"/>
    </source>
</evidence>
<keyword evidence="11 17" id="KW-0133">Cell shape</keyword>
<dbReference type="EMBL" id="CP033898">
    <property type="protein sequence ID" value="AZA10137.1"/>
    <property type="molecule type" value="Genomic_DNA"/>
</dbReference>
<dbReference type="Gene3D" id="3.90.78.10">
    <property type="entry name" value="UDP-N-acetylenolpyruvoylglucosamine reductase, C-terminal domain"/>
    <property type="match status" value="1"/>
</dbReference>
<dbReference type="OrthoDB" id="9804753at2"/>
<dbReference type="Proteomes" id="UP000271426">
    <property type="component" value="Chromosome"/>
</dbReference>
<keyword evidence="6 17" id="KW-0963">Cytoplasm</keyword>
<evidence type="ECO:0000256" key="17">
    <source>
        <dbReference type="HAMAP-Rule" id="MF_00037"/>
    </source>
</evidence>
<comment type="function">
    <text evidence="2 17">Cell wall formation.</text>
</comment>
<keyword evidence="14 17" id="KW-0131">Cell cycle</keyword>
<keyword evidence="8 17" id="KW-0285">Flavoprotein</keyword>
<dbReference type="Pfam" id="PF01565">
    <property type="entry name" value="FAD_binding_4"/>
    <property type="match status" value="1"/>
</dbReference>
<feature type="active site" evidence="17">
    <location>
        <position position="367"/>
    </location>
</feature>
<dbReference type="InterPro" id="IPR016167">
    <property type="entry name" value="FAD-bd_PCMH_sub1"/>
</dbReference>
<sequence length="375" mass="39472">MANTLLDPHYEEIFEQAASLSSVTRGLEPFAQLTTLHLGGTPLSSFRCFSQQAAVEVIKLFDAHQIPLLVVGGGSNLVVADGEVPLAAVILDFDGIDIDAPSARLRAEAGAVWDEVVATAVAAGLGGIECLSGIPGSAGATPVQNVGAYGCEIADVLVEVTLYDRQHGRIVKAAASELDLAYRYSNLKFTQRAVVLDITLQLHSDGLSAPLRFGELARTLGAEPEQRLPIADVREAVLGLRRGKGMVYQESDHDTWSAGSFFTNPIVSSAQASEVRSKVAAKLGEEAAEAMPAFEVAGGIKLSAAWLIDKAGFHKGYPGPQAPVRLSTKHTLALSNRGNANTADLVALAREIRGGVAEVFGVTLEPEPVWVGVSI</sequence>
<evidence type="ECO:0000256" key="11">
    <source>
        <dbReference type="ARBA" id="ARBA00022960"/>
    </source>
</evidence>
<evidence type="ECO:0000256" key="16">
    <source>
        <dbReference type="ARBA" id="ARBA00048914"/>
    </source>
</evidence>
<keyword evidence="7 17" id="KW-0132">Cell division</keyword>
<gene>
    <name evidence="17 19" type="primary">murB</name>
    <name evidence="19" type="ORF">CPPEL_10190</name>
</gene>
<evidence type="ECO:0000256" key="7">
    <source>
        <dbReference type="ARBA" id="ARBA00022618"/>
    </source>
</evidence>
<dbReference type="NCBIfam" id="NF010478">
    <property type="entry name" value="PRK13903.1"/>
    <property type="match status" value="1"/>
</dbReference>
<dbReference type="KEGG" id="cpso:CPPEL_10190"/>
<evidence type="ECO:0000313" key="19">
    <source>
        <dbReference type="EMBL" id="AZA10137.1"/>
    </source>
</evidence>
<dbReference type="Gene3D" id="3.30.465.10">
    <property type="match status" value="1"/>
</dbReference>
<keyword evidence="20" id="KW-1185">Reference proteome</keyword>